<dbReference type="PROSITE" id="PS50004">
    <property type="entry name" value="C2"/>
    <property type="match status" value="1"/>
</dbReference>
<keyword evidence="9 13" id="KW-0770">Synapse</keyword>
<comment type="caution">
    <text evidence="16">The sequence shown here is derived from an EMBL/GenBank/DDBJ whole genome shotgun (WGS) entry which is preliminary data.</text>
</comment>
<dbReference type="SUPFAM" id="SSF49562">
    <property type="entry name" value="C2 domain (Calcium/lipid-binding domain, CaLB)"/>
    <property type="match status" value="2"/>
</dbReference>
<keyword evidence="12 13" id="KW-0968">Cytoplasmic vesicle</keyword>
<evidence type="ECO:0000256" key="7">
    <source>
        <dbReference type="ARBA" id="ARBA00022837"/>
    </source>
</evidence>
<keyword evidence="5 13" id="KW-0479">Metal-binding</keyword>
<comment type="subcellular location">
    <subcellularLocation>
        <location evidence="2">Cytoplasmic vesicle</location>
        <location evidence="2">Secretory vesicle</location>
        <location evidence="2">Chromaffin granule membrane</location>
        <topology evidence="2">Single-pass membrane protein</topology>
    </subcellularLocation>
    <subcellularLocation>
        <location evidence="1 13">Cytoplasmic vesicle</location>
        <location evidence="1 13">Secretory vesicle</location>
        <location evidence="1 13">Synaptic vesicle membrane</location>
        <topology evidence="1 13">Single-pass membrane protein</topology>
    </subcellularLocation>
</comment>
<keyword evidence="7 13" id="KW-0106">Calcium</keyword>
<comment type="function">
    <text evidence="13">May have a regulatory role in the membrane interactions during trafficking of synaptic vesicles at the active zone of the synapse. It binds acidic phospholipids with a specificity that requires the presence of both an acidic head group and a diacyl backbone.</text>
</comment>
<keyword evidence="4" id="KW-0812">Transmembrane</keyword>
<dbReference type="InterPro" id="IPR001565">
    <property type="entry name" value="Synaptotagmin"/>
</dbReference>
<dbReference type="InterPro" id="IPR000008">
    <property type="entry name" value="C2_dom"/>
</dbReference>
<evidence type="ECO:0000256" key="5">
    <source>
        <dbReference type="ARBA" id="ARBA00022723"/>
    </source>
</evidence>
<organism evidence="16 17">
    <name type="scientific">Ameca splendens</name>
    <dbReference type="NCBI Taxonomy" id="208324"/>
    <lineage>
        <taxon>Eukaryota</taxon>
        <taxon>Metazoa</taxon>
        <taxon>Chordata</taxon>
        <taxon>Craniata</taxon>
        <taxon>Vertebrata</taxon>
        <taxon>Euteleostomi</taxon>
        <taxon>Actinopterygii</taxon>
        <taxon>Neopterygii</taxon>
        <taxon>Teleostei</taxon>
        <taxon>Neoteleostei</taxon>
        <taxon>Acanthomorphata</taxon>
        <taxon>Ovalentaria</taxon>
        <taxon>Atherinomorphae</taxon>
        <taxon>Cyprinodontiformes</taxon>
        <taxon>Goodeidae</taxon>
        <taxon>Ameca</taxon>
    </lineage>
</organism>
<dbReference type="InterPro" id="IPR035892">
    <property type="entry name" value="C2_domain_sf"/>
</dbReference>
<dbReference type="Proteomes" id="UP001469553">
    <property type="component" value="Unassembled WGS sequence"/>
</dbReference>
<keyword evidence="11" id="KW-0325">Glycoprotein</keyword>
<name>A0ABV0ZQ91_9TELE</name>
<evidence type="ECO:0000313" key="16">
    <source>
        <dbReference type="EMBL" id="MEQ2308100.1"/>
    </source>
</evidence>
<evidence type="ECO:0000256" key="4">
    <source>
        <dbReference type="ARBA" id="ARBA00022692"/>
    </source>
</evidence>
<evidence type="ECO:0000256" key="8">
    <source>
        <dbReference type="ARBA" id="ARBA00022989"/>
    </source>
</evidence>
<evidence type="ECO:0000256" key="9">
    <source>
        <dbReference type="ARBA" id="ARBA00023018"/>
    </source>
</evidence>
<keyword evidence="6" id="KW-0677">Repeat</keyword>
<dbReference type="Pfam" id="PF00168">
    <property type="entry name" value="C2"/>
    <property type="match status" value="1"/>
</dbReference>
<evidence type="ECO:0000256" key="13">
    <source>
        <dbReference type="RuleBase" id="RU367154"/>
    </source>
</evidence>
<dbReference type="PANTHER" id="PTHR10024:SF239">
    <property type="entry name" value="SYNAPTOTAGMIN-1"/>
    <property type="match status" value="1"/>
</dbReference>
<keyword evidence="17" id="KW-1185">Reference proteome</keyword>
<evidence type="ECO:0000256" key="2">
    <source>
        <dbReference type="ARBA" id="ARBA00004349"/>
    </source>
</evidence>
<keyword evidence="8" id="KW-1133">Transmembrane helix</keyword>
<evidence type="ECO:0000259" key="15">
    <source>
        <dbReference type="PROSITE" id="PS50004"/>
    </source>
</evidence>
<comment type="cofactor">
    <cofactor evidence="13">
        <name>Ca(2+)</name>
        <dbReference type="ChEBI" id="CHEBI:29108"/>
    </cofactor>
    <text evidence="13">Binds 3 Ca(2+) ions per subunit. The ions are bound to the C2 domains.</text>
</comment>
<dbReference type="Gene3D" id="2.60.40.150">
    <property type="entry name" value="C2 domain"/>
    <property type="match status" value="2"/>
</dbReference>
<feature type="region of interest" description="Disordered" evidence="14">
    <location>
        <begin position="225"/>
        <end position="261"/>
    </location>
</feature>
<keyword evidence="10" id="KW-0472">Membrane</keyword>
<feature type="compositionally biased region" description="Polar residues" evidence="14">
    <location>
        <begin position="252"/>
        <end position="261"/>
    </location>
</feature>
<gene>
    <name evidence="16" type="ORF">AMECASPLE_024737</name>
</gene>
<feature type="domain" description="C2" evidence="15">
    <location>
        <begin position="1"/>
        <end position="90"/>
    </location>
</feature>
<evidence type="ECO:0000256" key="3">
    <source>
        <dbReference type="ARBA" id="ARBA00006996"/>
    </source>
</evidence>
<dbReference type="PRINTS" id="PR00360">
    <property type="entry name" value="C2DOMAIN"/>
</dbReference>
<evidence type="ECO:0000313" key="17">
    <source>
        <dbReference type="Proteomes" id="UP001469553"/>
    </source>
</evidence>
<evidence type="ECO:0000256" key="1">
    <source>
        <dbReference type="ARBA" id="ARBA00004254"/>
    </source>
</evidence>
<dbReference type="SMART" id="SM00239">
    <property type="entry name" value="C2"/>
    <property type="match status" value="1"/>
</dbReference>
<evidence type="ECO:0000256" key="12">
    <source>
        <dbReference type="ARBA" id="ARBA00023329"/>
    </source>
</evidence>
<proteinExistence type="inferred from homology"/>
<evidence type="ECO:0000256" key="14">
    <source>
        <dbReference type="SAM" id="MobiDB-lite"/>
    </source>
</evidence>
<dbReference type="PANTHER" id="PTHR10024">
    <property type="entry name" value="SYNAPTOTAGMIN"/>
    <property type="match status" value="1"/>
</dbReference>
<evidence type="ECO:0000256" key="6">
    <source>
        <dbReference type="ARBA" id="ARBA00022737"/>
    </source>
</evidence>
<evidence type="ECO:0000256" key="10">
    <source>
        <dbReference type="ARBA" id="ARBA00023136"/>
    </source>
</evidence>
<accession>A0ABV0ZQ91</accession>
<evidence type="ECO:0000256" key="11">
    <source>
        <dbReference type="ARBA" id="ARBA00023180"/>
    </source>
</evidence>
<protein>
    <recommendedName>
        <fullName evidence="13">Synaptotagmin</fullName>
    </recommendedName>
</protein>
<dbReference type="PRINTS" id="PR00399">
    <property type="entry name" value="SYNAPTOTAGMN"/>
</dbReference>
<sequence>MDMGGTSDPYVKVYLLPDKKKKFETKVHRKTLNPVFNEQFTFKVPYVELGGKTLVMTVYDFDRFSKHDAIGDIKVPMNKVDFSRVTEEWRDLQSAEKEEQEKLGDICFSLRYVPTAGKLTVVILEAKNLKKMDVGGLSGRNLQQNQAQCERPSATTDWGFERTEQRHKENKEALIQEYFLWEGKDSDQARLLGGDRPLPNLKKLRIKTQLAVRLTLCSFPAYARPVHPPTVPPCQDHGSSRRSPEQPPHGLQTHQPSSWRI</sequence>
<dbReference type="EMBL" id="JAHRIP010068212">
    <property type="protein sequence ID" value="MEQ2308100.1"/>
    <property type="molecule type" value="Genomic_DNA"/>
</dbReference>
<comment type="similarity">
    <text evidence="3 13">Belongs to the synaptotagmin family.</text>
</comment>
<reference evidence="16 17" key="1">
    <citation type="submission" date="2021-06" db="EMBL/GenBank/DDBJ databases">
        <authorList>
            <person name="Palmer J.M."/>
        </authorList>
    </citation>
    <scope>NUCLEOTIDE SEQUENCE [LARGE SCALE GENOMIC DNA]</scope>
    <source>
        <strain evidence="16 17">AS_MEX2019</strain>
        <tissue evidence="16">Muscle</tissue>
    </source>
</reference>